<keyword evidence="11" id="KW-1185">Reference proteome</keyword>
<dbReference type="GO" id="GO:0009279">
    <property type="term" value="C:cell outer membrane"/>
    <property type="evidence" value="ECO:0007669"/>
    <property type="project" value="UniProtKB-SubCell"/>
</dbReference>
<keyword evidence="2 7" id="KW-0813">Transport</keyword>
<dbReference type="Pfam" id="PF13715">
    <property type="entry name" value="CarbopepD_reg_2"/>
    <property type="match status" value="1"/>
</dbReference>
<keyword evidence="10" id="KW-0675">Receptor</keyword>
<evidence type="ECO:0000256" key="2">
    <source>
        <dbReference type="ARBA" id="ARBA00022448"/>
    </source>
</evidence>
<reference evidence="10 11" key="1">
    <citation type="submission" date="2020-04" db="EMBL/GenBank/DDBJ databases">
        <title>Flammeovirgaceae bacterium KN852 isolated from deep sea.</title>
        <authorList>
            <person name="Zhang D.-C."/>
        </authorList>
    </citation>
    <scope>NUCLEOTIDE SEQUENCE [LARGE SCALE GENOMIC DNA]</scope>
    <source>
        <strain evidence="10 11">KN852</strain>
    </source>
</reference>
<evidence type="ECO:0000256" key="7">
    <source>
        <dbReference type="PROSITE-ProRule" id="PRU01360"/>
    </source>
</evidence>
<evidence type="ECO:0000259" key="9">
    <source>
        <dbReference type="Pfam" id="PF14905"/>
    </source>
</evidence>
<dbReference type="InterPro" id="IPR039426">
    <property type="entry name" value="TonB-dep_rcpt-like"/>
</dbReference>
<gene>
    <name evidence="10" type="ORF">HH304_02800</name>
</gene>
<dbReference type="SUPFAM" id="SSF56935">
    <property type="entry name" value="Porins"/>
    <property type="match status" value="1"/>
</dbReference>
<dbReference type="SUPFAM" id="SSF49464">
    <property type="entry name" value="Carboxypeptidase regulatory domain-like"/>
    <property type="match status" value="1"/>
</dbReference>
<dbReference type="Proteomes" id="UP000559010">
    <property type="component" value="Unassembled WGS sequence"/>
</dbReference>
<accession>A0A848IVP2</accession>
<evidence type="ECO:0000313" key="11">
    <source>
        <dbReference type="Proteomes" id="UP000559010"/>
    </source>
</evidence>
<keyword evidence="6 7" id="KW-0998">Cell outer membrane</keyword>
<dbReference type="PANTHER" id="PTHR40980">
    <property type="entry name" value="PLUG DOMAIN-CONTAINING PROTEIN"/>
    <property type="match status" value="1"/>
</dbReference>
<dbReference type="Gene3D" id="2.40.170.20">
    <property type="entry name" value="TonB-dependent receptor, beta-barrel domain"/>
    <property type="match status" value="1"/>
</dbReference>
<dbReference type="InterPro" id="IPR036942">
    <property type="entry name" value="Beta-barrel_TonB_sf"/>
</dbReference>
<dbReference type="Pfam" id="PF14905">
    <property type="entry name" value="OMP_b-brl_3"/>
    <property type="match status" value="1"/>
</dbReference>
<sequence>MRCKLRGILILLMLIWPMVGFSQMVSISGKVIDENTNEPQPFAQIAIYKSLNEAPITGSTSNDKGIFSVKVNKGEYQVLISFVGYEDKVIENVTVTTKNIDLGKIGISQKSELMEAVVVEGSKINQPVKSTIEGLEIKPDQTLTNLGGSLLDVLRNTPSVRVSSDGSVSLRGSSSTNILLDGRNSTLTSDLEQIPASAIESIQIITNPNAKYDASAAGGVINIKLKQGEELGTKGKIEGTIGTRFRANANINVSHKTKKSSIYGGYSYRNWPRVGSSTTERITYSDNRYLFQNNSDERKDKEHTITLGGDHTFSGKHKIGYEGAFNKEYENDNERRRTRLETIDDGTLINAYTRDNNEIEDNYSMDNALLYDYLFEDTLKSFRAFISHSFRDQLEIQNIDVYNGTTTPETDPNNFERSKSDEYRKTSVIQADYAQGLFKGKLEMGYKSTFRSFDNDYRYEIYDLNSEDWINQEQITNRFLYEDKVHAGYFIYSRKSGEFDYSFGVRGEKTIVDTKLDNTGEENDQRYFDLFPSARAAWNPTDKSTFKVTYSRRIDRPGGWRLNPFPDVSDSLNVRVGDPNLQPEYISSFELGYMFDNGKVNVTANAFYRYVDGQVDWIVEVIDGISYRGPRNLESSQTYGFEIINTTNIVEWWSMNFSYSLFRTEVDGTNIDEGFTNSGLAWYAKFTTDFKLPLDINLQLTGNYESPEIEAQGRDLARYYMDATIQREFGDFNVSLTMRDVFDTRRFAGENFGSDFEQRFERKRETQIFLLTVGYNFDFN</sequence>
<dbReference type="InterPro" id="IPR008969">
    <property type="entry name" value="CarboxyPept-like_regulatory"/>
</dbReference>
<feature type="domain" description="TonB-dependent receptor plug" evidence="8">
    <location>
        <begin position="147"/>
        <end position="220"/>
    </location>
</feature>
<organism evidence="10 11">
    <name type="scientific">Marinigracilibium pacificum</name>
    <dbReference type="NCBI Taxonomy" id="2729599"/>
    <lineage>
        <taxon>Bacteria</taxon>
        <taxon>Pseudomonadati</taxon>
        <taxon>Bacteroidota</taxon>
        <taxon>Cytophagia</taxon>
        <taxon>Cytophagales</taxon>
        <taxon>Flammeovirgaceae</taxon>
        <taxon>Marinigracilibium</taxon>
    </lineage>
</organism>
<dbReference type="InterPro" id="IPR037066">
    <property type="entry name" value="Plug_dom_sf"/>
</dbReference>
<dbReference type="AlphaFoldDB" id="A0A848IVP2"/>
<dbReference type="InterPro" id="IPR041700">
    <property type="entry name" value="OMP_b-brl_3"/>
</dbReference>
<feature type="domain" description="Outer membrane protein beta-barrel" evidence="9">
    <location>
        <begin position="380"/>
        <end position="775"/>
    </location>
</feature>
<dbReference type="Gene3D" id="2.60.40.1120">
    <property type="entry name" value="Carboxypeptidase-like, regulatory domain"/>
    <property type="match status" value="1"/>
</dbReference>
<comment type="similarity">
    <text evidence="7">Belongs to the TonB-dependent receptor family.</text>
</comment>
<evidence type="ECO:0000256" key="4">
    <source>
        <dbReference type="ARBA" id="ARBA00022692"/>
    </source>
</evidence>
<evidence type="ECO:0000256" key="1">
    <source>
        <dbReference type="ARBA" id="ARBA00004571"/>
    </source>
</evidence>
<dbReference type="Pfam" id="PF07715">
    <property type="entry name" value="Plug"/>
    <property type="match status" value="1"/>
</dbReference>
<evidence type="ECO:0000259" key="8">
    <source>
        <dbReference type="Pfam" id="PF07715"/>
    </source>
</evidence>
<dbReference type="PANTHER" id="PTHR40980:SF4">
    <property type="entry name" value="TONB-DEPENDENT RECEPTOR-LIKE BETA-BARREL DOMAIN-CONTAINING PROTEIN"/>
    <property type="match status" value="1"/>
</dbReference>
<keyword evidence="4 7" id="KW-0812">Transmembrane</keyword>
<comment type="caution">
    <text evidence="10">The sequence shown here is derived from an EMBL/GenBank/DDBJ whole genome shotgun (WGS) entry which is preliminary data.</text>
</comment>
<keyword evidence="3 7" id="KW-1134">Transmembrane beta strand</keyword>
<keyword evidence="5 7" id="KW-0472">Membrane</keyword>
<evidence type="ECO:0000256" key="3">
    <source>
        <dbReference type="ARBA" id="ARBA00022452"/>
    </source>
</evidence>
<dbReference type="InterPro" id="IPR012910">
    <property type="entry name" value="Plug_dom"/>
</dbReference>
<proteinExistence type="inferred from homology"/>
<dbReference type="RefSeq" id="WP_169677941.1">
    <property type="nucleotide sequence ID" value="NZ_JABBNU010000002.1"/>
</dbReference>
<evidence type="ECO:0000313" key="10">
    <source>
        <dbReference type="EMBL" id="NMM47311.1"/>
    </source>
</evidence>
<dbReference type="Gene3D" id="2.170.130.10">
    <property type="entry name" value="TonB-dependent receptor, plug domain"/>
    <property type="match status" value="1"/>
</dbReference>
<name>A0A848IVP2_9BACT</name>
<evidence type="ECO:0000256" key="5">
    <source>
        <dbReference type="ARBA" id="ARBA00023136"/>
    </source>
</evidence>
<evidence type="ECO:0000256" key="6">
    <source>
        <dbReference type="ARBA" id="ARBA00023237"/>
    </source>
</evidence>
<dbReference type="PROSITE" id="PS52016">
    <property type="entry name" value="TONB_DEPENDENT_REC_3"/>
    <property type="match status" value="1"/>
</dbReference>
<protein>
    <submittedName>
        <fullName evidence="10">TonB-dependent receptor</fullName>
    </submittedName>
</protein>
<comment type="subcellular location">
    <subcellularLocation>
        <location evidence="1 7">Cell outer membrane</location>
        <topology evidence="1 7">Multi-pass membrane protein</topology>
    </subcellularLocation>
</comment>
<dbReference type="EMBL" id="JABBNU010000002">
    <property type="protein sequence ID" value="NMM47311.1"/>
    <property type="molecule type" value="Genomic_DNA"/>
</dbReference>